<dbReference type="CDD" id="cd00009">
    <property type="entry name" value="AAA"/>
    <property type="match status" value="1"/>
</dbReference>
<accession>A0AAJ1W9K7</accession>
<dbReference type="PANTHER" id="PTHR43392">
    <property type="entry name" value="AAA-TYPE ATPASE FAMILY PROTEIN / ANKYRIN REPEAT FAMILY PROTEIN"/>
    <property type="match status" value="1"/>
</dbReference>
<dbReference type="SMART" id="SM00382">
    <property type="entry name" value="AAA"/>
    <property type="match status" value="1"/>
</dbReference>
<keyword evidence="2" id="KW-0547">Nucleotide-binding</keyword>
<organism evidence="5 6">
    <name type="scientific">Mycobacterium paragordonae</name>
    <dbReference type="NCBI Taxonomy" id="1389713"/>
    <lineage>
        <taxon>Bacteria</taxon>
        <taxon>Bacillati</taxon>
        <taxon>Actinomycetota</taxon>
        <taxon>Actinomycetes</taxon>
        <taxon>Mycobacteriales</taxon>
        <taxon>Mycobacteriaceae</taxon>
        <taxon>Mycobacterium</taxon>
    </lineage>
</organism>
<dbReference type="Gene3D" id="1.10.8.60">
    <property type="match status" value="1"/>
</dbReference>
<dbReference type="InterPro" id="IPR049078">
    <property type="entry name" value="T7SS_EccA1-like_N"/>
</dbReference>
<dbReference type="EMBL" id="JAUFSA010000007">
    <property type="protein sequence ID" value="MDP7739714.1"/>
    <property type="molecule type" value="Genomic_DNA"/>
</dbReference>
<dbReference type="SUPFAM" id="SSF52540">
    <property type="entry name" value="P-loop containing nucleoside triphosphate hydrolases"/>
    <property type="match status" value="1"/>
</dbReference>
<dbReference type="GO" id="GO:0005524">
    <property type="term" value="F:ATP binding"/>
    <property type="evidence" value="ECO:0007669"/>
    <property type="project" value="UniProtKB-KW"/>
</dbReference>
<dbReference type="InterPro" id="IPR027417">
    <property type="entry name" value="P-loop_NTPase"/>
</dbReference>
<dbReference type="AlphaFoldDB" id="A0AAJ1W9K7"/>
<evidence type="ECO:0000259" key="4">
    <source>
        <dbReference type="SMART" id="SM00382"/>
    </source>
</evidence>
<evidence type="ECO:0000256" key="2">
    <source>
        <dbReference type="ARBA" id="ARBA00022741"/>
    </source>
</evidence>
<dbReference type="InterPro" id="IPR000641">
    <property type="entry name" value="CbxX/CfxQ"/>
</dbReference>
<dbReference type="InterPro" id="IPR003959">
    <property type="entry name" value="ATPase_AAA_core"/>
</dbReference>
<reference evidence="5" key="1">
    <citation type="submission" date="2023-06" db="EMBL/GenBank/DDBJ databases">
        <title>Identification of two novel mycobacterium reveal diversities and complexities of Mycobacterium gordonae clade.</title>
        <authorList>
            <person name="Matsumoto Y."/>
            <person name="Nakamura S."/>
            <person name="Motooka D."/>
            <person name="Fukushima K."/>
        </authorList>
    </citation>
    <scope>NUCLEOTIDE SEQUENCE</scope>
    <source>
        <strain evidence="5">TY812</strain>
    </source>
</reference>
<comment type="similarity">
    <text evidence="1">Belongs to the CbxX/CfxQ family.</text>
</comment>
<comment type="caution">
    <text evidence="5">The sequence shown here is derived from an EMBL/GenBank/DDBJ whole genome shotgun (WGS) entry which is preliminary data.</text>
</comment>
<dbReference type="Pfam" id="PF21545">
    <property type="entry name" value="T7SS_EccA1_N"/>
    <property type="match status" value="1"/>
</dbReference>
<dbReference type="RefSeq" id="WP_306256139.1">
    <property type="nucleotide sequence ID" value="NZ_JAUFSA010000007.1"/>
</dbReference>
<dbReference type="InterPro" id="IPR003593">
    <property type="entry name" value="AAA+_ATPase"/>
</dbReference>
<sequence length="606" mass="67023">MADSELAERAFRYGIARLGIPTRGGDPEPVDLYQARRAFRNAVDIDDGMCDAWLGLAQVTAMENQGTTAVVDRDVIHHCYRTRSRLGESQRHLGLAHSLCGLYPTGLLNLSMRTRDDVCLARAALLAEDANYDDALALINDVKNNSERSSHTRQLGDYLLGTLYTRTERWPDALAALNAHEWVETAVRQCADYMAGTACAHLGMFTEAARRLDAVTPELPTAYNRALLQRAFVARELGDEDHARALFEALRAHRGDPDLVREAARALSDPTARIAITTDELINARTNMWDPTTTPMLATTITEDRRAILLKEANDQLAELIGLDSVKDSIEDLQANVRISGKLREKGLPTAQLTEHVLLSGPPGVGKTVVARILAKIFAGYGAVDTDKFVEATEETLVSKYVAATREQTAKVIDSAQGGVLFIDEIYTLVKESREHNHGKEAIEGLLHRLENDRDSFVCIVAGYDEDINRFLRTNSGLKSRFTQRIRFRSYTPDELVKIADVLAPKAGAELTDEARQELSKTFAELCAETDPVTGKPQIDILGNARFVRQVVKTCVTARNRRLINSGVDLDLIDEHLELLADDVARGVRKAVEAAAEESQMDFDET</sequence>
<name>A0AAJ1W9K7_9MYCO</name>
<dbReference type="PRINTS" id="PR00819">
    <property type="entry name" value="CBXCFQXSUPER"/>
</dbReference>
<proteinExistence type="inferred from homology"/>
<keyword evidence="3" id="KW-0067">ATP-binding</keyword>
<dbReference type="Gene3D" id="1.25.40.10">
    <property type="entry name" value="Tetratricopeptide repeat domain"/>
    <property type="match status" value="1"/>
</dbReference>
<dbReference type="Proteomes" id="UP001229081">
    <property type="component" value="Unassembled WGS sequence"/>
</dbReference>
<dbReference type="Gene3D" id="3.40.50.300">
    <property type="entry name" value="P-loop containing nucleotide triphosphate hydrolases"/>
    <property type="match status" value="1"/>
</dbReference>
<protein>
    <submittedName>
        <fullName evidence="5">AAA family ATPase</fullName>
    </submittedName>
</protein>
<evidence type="ECO:0000313" key="5">
    <source>
        <dbReference type="EMBL" id="MDP7739714.1"/>
    </source>
</evidence>
<feature type="domain" description="AAA+ ATPase" evidence="4">
    <location>
        <begin position="353"/>
        <end position="492"/>
    </location>
</feature>
<dbReference type="GO" id="GO:0016887">
    <property type="term" value="F:ATP hydrolysis activity"/>
    <property type="evidence" value="ECO:0007669"/>
    <property type="project" value="InterPro"/>
</dbReference>
<dbReference type="Pfam" id="PF00004">
    <property type="entry name" value="AAA"/>
    <property type="match status" value="1"/>
</dbReference>
<dbReference type="FunFam" id="3.40.50.300:FF:000216">
    <property type="entry name" value="Type VII secretion ATPase EccA"/>
    <property type="match status" value="1"/>
</dbReference>
<dbReference type="InterPro" id="IPR011990">
    <property type="entry name" value="TPR-like_helical_dom_sf"/>
</dbReference>
<gene>
    <name evidence="5" type="ORF">QXL92_33855</name>
</gene>
<evidence type="ECO:0000256" key="3">
    <source>
        <dbReference type="ARBA" id="ARBA00022840"/>
    </source>
</evidence>
<dbReference type="InterPro" id="IPR050773">
    <property type="entry name" value="CbxX/CfxQ_RuBisCO_ESX"/>
</dbReference>
<dbReference type="PANTHER" id="PTHR43392:SF2">
    <property type="entry name" value="AAA-TYPE ATPASE FAMILY PROTEIN _ ANKYRIN REPEAT FAMILY PROTEIN"/>
    <property type="match status" value="1"/>
</dbReference>
<evidence type="ECO:0000256" key="1">
    <source>
        <dbReference type="ARBA" id="ARBA00010378"/>
    </source>
</evidence>
<evidence type="ECO:0000313" key="6">
    <source>
        <dbReference type="Proteomes" id="UP001229081"/>
    </source>
</evidence>